<name>A0AAE3E5R5_9FIRM</name>
<feature type="transmembrane region" description="Helical" evidence="1">
    <location>
        <begin position="70"/>
        <end position="102"/>
    </location>
</feature>
<comment type="caution">
    <text evidence="2">The sequence shown here is derived from an EMBL/GenBank/DDBJ whole genome shotgun (WGS) entry which is preliminary data.</text>
</comment>
<evidence type="ECO:0008006" key="4">
    <source>
        <dbReference type="Google" id="ProtNLM"/>
    </source>
</evidence>
<dbReference type="RefSeq" id="WP_308732094.1">
    <property type="nucleotide sequence ID" value="NZ_JAJEQN010000032.1"/>
</dbReference>
<keyword evidence="3" id="KW-1185">Reference proteome</keyword>
<gene>
    <name evidence="2" type="ORF">LKD48_11855</name>
</gene>
<keyword evidence="1" id="KW-0472">Membrane</keyword>
<feature type="transmembrane region" description="Helical" evidence="1">
    <location>
        <begin position="12"/>
        <end position="30"/>
    </location>
</feature>
<keyword evidence="1" id="KW-1133">Transmembrane helix</keyword>
<evidence type="ECO:0000313" key="3">
    <source>
        <dbReference type="Proteomes" id="UP001198200"/>
    </source>
</evidence>
<feature type="transmembrane region" description="Helical" evidence="1">
    <location>
        <begin position="157"/>
        <end position="181"/>
    </location>
</feature>
<dbReference type="Proteomes" id="UP001198200">
    <property type="component" value="Unassembled WGS sequence"/>
</dbReference>
<accession>A0AAE3E5R5</accession>
<protein>
    <recommendedName>
        <fullName evidence="4">Stage II sporulation protein M</fullName>
    </recommendedName>
</protein>
<organism evidence="2 3">
    <name type="scientific">Anthropogastromicrobium aceti</name>
    <dbReference type="NCBI Taxonomy" id="2981768"/>
    <lineage>
        <taxon>Bacteria</taxon>
        <taxon>Bacillati</taxon>
        <taxon>Bacillota</taxon>
        <taxon>Clostridia</taxon>
        <taxon>Lachnospirales</taxon>
        <taxon>Lachnospiraceae</taxon>
        <taxon>Anthropogastromicrobium</taxon>
    </lineage>
</organism>
<dbReference type="EMBL" id="JAJEQN010000032">
    <property type="protein sequence ID" value="MCC2222320.1"/>
    <property type="molecule type" value="Genomic_DNA"/>
</dbReference>
<dbReference type="AlphaFoldDB" id="A0AAE3E5R5"/>
<feature type="transmembrane region" description="Helical" evidence="1">
    <location>
        <begin position="114"/>
        <end position="136"/>
    </location>
</feature>
<reference evidence="2 3" key="1">
    <citation type="submission" date="2021-10" db="EMBL/GenBank/DDBJ databases">
        <title>Anaerobic single-cell dispensing facilitates the cultivation of human gut bacteria.</title>
        <authorList>
            <person name="Afrizal A."/>
        </authorList>
    </citation>
    <scope>NUCLEOTIDE SEQUENCE [LARGE SCALE GENOMIC DNA]</scope>
    <source>
        <strain evidence="2 3">CLA-AA-H224</strain>
    </source>
</reference>
<proteinExistence type="predicted"/>
<evidence type="ECO:0000256" key="1">
    <source>
        <dbReference type="SAM" id="Phobius"/>
    </source>
</evidence>
<sequence length="182" mass="20111">MDLRRNSLLYSLPIVMFVVGIFIGTAVSIWRSAYLYKQTICYLPAVHLQIKQAGFPSGFLKYVCRLRLPVFLMIAVSALTNAAPAAFAAIAFISGVSAAVIITSATMLFGITGILQALALFLPHFIFYIFGYWALYELAYKRSEFRLGEQIGILFRIGLIWAVGIGSEVMLAPLVVMKIFVA</sequence>
<keyword evidence="1" id="KW-0812">Transmembrane</keyword>
<evidence type="ECO:0000313" key="2">
    <source>
        <dbReference type="EMBL" id="MCC2222320.1"/>
    </source>
</evidence>